<dbReference type="GeneID" id="50537789"/>
<protein>
    <submittedName>
        <fullName evidence="2">ATP synthase subunit I</fullName>
    </submittedName>
</protein>
<gene>
    <name evidence="2" type="ORF">AMR76_01520</name>
</gene>
<keyword evidence="1" id="KW-0472">Membrane</keyword>
<dbReference type="InParanoid" id="A0A0Q2SK91"/>
<reference evidence="2 3" key="1">
    <citation type="submission" date="2015-08" db="EMBL/GenBank/DDBJ databases">
        <title>Antibacterial properties of a collection of Vibrionaceae strains.</title>
        <authorList>
            <person name="Giubergia S."/>
        </authorList>
    </citation>
    <scope>NUCLEOTIDE SEQUENCE [LARGE SCALE GENOMIC DNA]</scope>
    <source>
        <strain evidence="2 3">S0821</strain>
    </source>
</reference>
<dbReference type="EMBL" id="LKHS01000001">
    <property type="protein sequence ID" value="KQH87995.1"/>
    <property type="molecule type" value="Genomic_DNA"/>
</dbReference>
<feature type="transmembrane region" description="Helical" evidence="1">
    <location>
        <begin position="12"/>
        <end position="31"/>
    </location>
</feature>
<feature type="transmembrane region" description="Helical" evidence="1">
    <location>
        <begin position="105"/>
        <end position="124"/>
    </location>
</feature>
<organism evidence="2 3">
    <name type="scientific">Vibrio furnissii</name>
    <dbReference type="NCBI Taxonomy" id="29494"/>
    <lineage>
        <taxon>Bacteria</taxon>
        <taxon>Pseudomonadati</taxon>
        <taxon>Pseudomonadota</taxon>
        <taxon>Gammaproteobacteria</taxon>
        <taxon>Vibrionales</taxon>
        <taxon>Vibrionaceae</taxon>
        <taxon>Vibrio</taxon>
    </lineage>
</organism>
<dbReference type="OMA" id="LTFRFMA"/>
<dbReference type="RefSeq" id="WP_004727741.1">
    <property type="nucleotide sequence ID" value="NZ_CABLCD010000014.1"/>
</dbReference>
<comment type="caution">
    <text evidence="2">The sequence shown here is derived from an EMBL/GenBank/DDBJ whole genome shotgun (WGS) entry which is preliminary data.</text>
</comment>
<evidence type="ECO:0000313" key="3">
    <source>
        <dbReference type="Proteomes" id="UP000051221"/>
    </source>
</evidence>
<keyword evidence="1" id="KW-1133">Transmembrane helix</keyword>
<feature type="transmembrane region" description="Helical" evidence="1">
    <location>
        <begin position="83"/>
        <end position="99"/>
    </location>
</feature>
<name>A0A0Q2SK91_VIBFU</name>
<feature type="transmembrane region" description="Helical" evidence="1">
    <location>
        <begin position="43"/>
        <end position="62"/>
    </location>
</feature>
<dbReference type="Proteomes" id="UP000051221">
    <property type="component" value="Unassembled WGS sequence"/>
</dbReference>
<accession>A0A0Q2SK91</accession>
<proteinExistence type="predicted"/>
<dbReference type="AlphaFoldDB" id="A0A0Q2SK91"/>
<evidence type="ECO:0000256" key="1">
    <source>
        <dbReference type="SAM" id="Phobius"/>
    </source>
</evidence>
<keyword evidence="1" id="KW-0812">Transmembrane</keyword>
<keyword evidence="3" id="KW-1185">Reference proteome</keyword>
<dbReference type="OrthoDB" id="5872639at2"/>
<sequence length="132" mass="14634">MEASITSNAIMVAGKRILCAQAALGLLFIGFEYVRYGTLSAESAFVGVVIAVVPSLIGMLLASIKSKFKPTESLRDLMNLSRNIKVIYTILMFVLTFRFMALRNIVVLLAFCVTMLGHFFTPMFKDKAERKA</sequence>
<evidence type="ECO:0000313" key="2">
    <source>
        <dbReference type="EMBL" id="KQH87995.1"/>
    </source>
</evidence>